<evidence type="ECO:0000313" key="2">
    <source>
        <dbReference type="Proteomes" id="UP000053105"/>
    </source>
</evidence>
<evidence type="ECO:0000313" key="1">
    <source>
        <dbReference type="EMBL" id="KOX75871.1"/>
    </source>
</evidence>
<keyword evidence="2" id="KW-1185">Reference proteome</keyword>
<dbReference type="GO" id="GO:0044547">
    <property type="term" value="F:DNA topoisomerase binding"/>
    <property type="evidence" value="ECO:0007669"/>
    <property type="project" value="TreeGrafter"/>
</dbReference>
<dbReference type="PANTHER" id="PTHR46060:SF2">
    <property type="entry name" value="HISTONE-LYSINE N-METHYLTRANSFERASE SETMAR"/>
    <property type="match status" value="1"/>
</dbReference>
<dbReference type="InterPro" id="IPR036397">
    <property type="entry name" value="RNaseH_sf"/>
</dbReference>
<dbReference type="GO" id="GO:0046975">
    <property type="term" value="F:histone H3K36 methyltransferase activity"/>
    <property type="evidence" value="ECO:0007669"/>
    <property type="project" value="TreeGrafter"/>
</dbReference>
<dbReference type="GO" id="GO:0032259">
    <property type="term" value="P:methylation"/>
    <property type="evidence" value="ECO:0007669"/>
    <property type="project" value="UniProtKB-KW"/>
</dbReference>
<dbReference type="GO" id="GO:0000793">
    <property type="term" value="C:condensed chromosome"/>
    <property type="evidence" value="ECO:0007669"/>
    <property type="project" value="TreeGrafter"/>
</dbReference>
<keyword evidence="1" id="KW-0489">Methyltransferase</keyword>
<dbReference type="OrthoDB" id="10032414at2759"/>
<dbReference type="AlphaFoldDB" id="A0A0N0U5R4"/>
<sequence>MEEQDAHFRHILLYYFGKGKNALKNAQRSGRLVEVDETYIKAIIDSDRHSTTLKQLGYVKKLDLWIPDQLKEIHLTQRISICDSLLKRNEIDPFLKPLITGDEKWIVYNNVNWKRSWVMQDEPTQTTSKAEIHKKKLCCQFGGIIKEFCTLNFYQETK</sequence>
<keyword evidence="1" id="KW-0808">Transferase</keyword>
<organism evidence="1 2">
    <name type="scientific">Melipona quadrifasciata</name>
    <dbReference type="NCBI Taxonomy" id="166423"/>
    <lineage>
        <taxon>Eukaryota</taxon>
        <taxon>Metazoa</taxon>
        <taxon>Ecdysozoa</taxon>
        <taxon>Arthropoda</taxon>
        <taxon>Hexapoda</taxon>
        <taxon>Insecta</taxon>
        <taxon>Pterygota</taxon>
        <taxon>Neoptera</taxon>
        <taxon>Endopterygota</taxon>
        <taxon>Hymenoptera</taxon>
        <taxon>Apocrita</taxon>
        <taxon>Aculeata</taxon>
        <taxon>Apoidea</taxon>
        <taxon>Anthophila</taxon>
        <taxon>Apidae</taxon>
        <taxon>Melipona</taxon>
    </lineage>
</organism>
<dbReference type="STRING" id="166423.A0A0N0U5R4"/>
<dbReference type="Gene3D" id="3.30.420.10">
    <property type="entry name" value="Ribonuclease H-like superfamily/Ribonuclease H"/>
    <property type="match status" value="1"/>
</dbReference>
<dbReference type="GO" id="GO:0005634">
    <property type="term" value="C:nucleus"/>
    <property type="evidence" value="ECO:0007669"/>
    <property type="project" value="TreeGrafter"/>
</dbReference>
<dbReference type="GO" id="GO:0015074">
    <property type="term" value="P:DNA integration"/>
    <property type="evidence" value="ECO:0007669"/>
    <property type="project" value="TreeGrafter"/>
</dbReference>
<dbReference type="GO" id="GO:0003690">
    <property type="term" value="F:double-stranded DNA binding"/>
    <property type="evidence" value="ECO:0007669"/>
    <property type="project" value="TreeGrafter"/>
</dbReference>
<dbReference type="Proteomes" id="UP000053105">
    <property type="component" value="Unassembled WGS sequence"/>
</dbReference>
<dbReference type="GO" id="GO:0031297">
    <property type="term" value="P:replication fork processing"/>
    <property type="evidence" value="ECO:0007669"/>
    <property type="project" value="TreeGrafter"/>
</dbReference>
<dbReference type="EMBL" id="KQ435757">
    <property type="protein sequence ID" value="KOX75871.1"/>
    <property type="molecule type" value="Genomic_DNA"/>
</dbReference>
<dbReference type="InterPro" id="IPR052709">
    <property type="entry name" value="Transposase-MT_Hybrid"/>
</dbReference>
<proteinExistence type="predicted"/>
<dbReference type="GO" id="GO:0035861">
    <property type="term" value="C:site of double-strand break"/>
    <property type="evidence" value="ECO:0007669"/>
    <property type="project" value="TreeGrafter"/>
</dbReference>
<dbReference type="GO" id="GO:0000014">
    <property type="term" value="F:single-stranded DNA endodeoxyribonuclease activity"/>
    <property type="evidence" value="ECO:0007669"/>
    <property type="project" value="TreeGrafter"/>
</dbReference>
<dbReference type="GO" id="GO:0000729">
    <property type="term" value="P:DNA double-strand break processing"/>
    <property type="evidence" value="ECO:0007669"/>
    <property type="project" value="TreeGrafter"/>
</dbReference>
<dbReference type="GO" id="GO:0042800">
    <property type="term" value="F:histone H3K4 methyltransferase activity"/>
    <property type="evidence" value="ECO:0007669"/>
    <property type="project" value="TreeGrafter"/>
</dbReference>
<accession>A0A0N0U5R4</accession>
<dbReference type="GO" id="GO:0006303">
    <property type="term" value="P:double-strand break repair via nonhomologous end joining"/>
    <property type="evidence" value="ECO:0007669"/>
    <property type="project" value="TreeGrafter"/>
</dbReference>
<dbReference type="PANTHER" id="PTHR46060">
    <property type="entry name" value="MARINER MOS1 TRANSPOSASE-LIKE PROTEIN"/>
    <property type="match status" value="1"/>
</dbReference>
<dbReference type="GO" id="GO:0003697">
    <property type="term" value="F:single-stranded DNA binding"/>
    <property type="evidence" value="ECO:0007669"/>
    <property type="project" value="TreeGrafter"/>
</dbReference>
<gene>
    <name evidence="1" type="ORF">WN51_13356</name>
</gene>
<reference evidence="1 2" key="1">
    <citation type="submission" date="2015-07" db="EMBL/GenBank/DDBJ databases">
        <title>The genome of Melipona quadrifasciata.</title>
        <authorList>
            <person name="Pan H."/>
            <person name="Kapheim K."/>
        </authorList>
    </citation>
    <scope>NUCLEOTIDE SEQUENCE [LARGE SCALE GENOMIC DNA]</scope>
    <source>
        <strain evidence="1">0111107301</strain>
        <tissue evidence="1">Whole body</tissue>
    </source>
</reference>
<protein>
    <submittedName>
        <fullName evidence="1">Histone-lysine N-methyltransferase SETMAR</fullName>
    </submittedName>
</protein>
<name>A0A0N0U5R4_9HYME</name>
<dbReference type="GO" id="GO:0044774">
    <property type="term" value="P:mitotic DNA integrity checkpoint signaling"/>
    <property type="evidence" value="ECO:0007669"/>
    <property type="project" value="TreeGrafter"/>
</dbReference>